<name>A0A316D2U2_9BACL</name>
<dbReference type="InterPro" id="IPR009711">
    <property type="entry name" value="UPF0473"/>
</dbReference>
<dbReference type="RefSeq" id="WP_109691299.1">
    <property type="nucleotide sequence ID" value="NZ_QGGL01000027.1"/>
</dbReference>
<evidence type="ECO:0000313" key="4">
    <source>
        <dbReference type="Proteomes" id="UP000245634"/>
    </source>
</evidence>
<dbReference type="Proteomes" id="UP000245634">
    <property type="component" value="Unassembled WGS sequence"/>
</dbReference>
<comment type="caution">
    <text evidence="3">The sequence shown here is derived from an EMBL/GenBank/DDBJ whole genome shotgun (WGS) entry which is preliminary data.</text>
</comment>
<evidence type="ECO:0000256" key="1">
    <source>
        <dbReference type="ARBA" id="ARBA00008439"/>
    </source>
</evidence>
<dbReference type="EMBL" id="QGGL01000027">
    <property type="protein sequence ID" value="PWK05099.1"/>
    <property type="molecule type" value="Genomic_DNA"/>
</dbReference>
<evidence type="ECO:0000313" key="3">
    <source>
        <dbReference type="EMBL" id="PWK05099.1"/>
    </source>
</evidence>
<organism evidence="3 4">
    <name type="scientific">Tumebacillus permanentifrigoris</name>
    <dbReference type="NCBI Taxonomy" id="378543"/>
    <lineage>
        <taxon>Bacteria</taxon>
        <taxon>Bacillati</taxon>
        <taxon>Bacillota</taxon>
        <taxon>Bacilli</taxon>
        <taxon>Bacillales</taxon>
        <taxon>Alicyclobacillaceae</taxon>
        <taxon>Tumebacillus</taxon>
    </lineage>
</organism>
<dbReference type="AlphaFoldDB" id="A0A316D2U2"/>
<reference evidence="3 4" key="1">
    <citation type="submission" date="2018-05" db="EMBL/GenBank/DDBJ databases">
        <title>Genomic Encyclopedia of Type Strains, Phase IV (KMG-IV): sequencing the most valuable type-strain genomes for metagenomic binning, comparative biology and taxonomic classification.</title>
        <authorList>
            <person name="Goeker M."/>
        </authorList>
    </citation>
    <scope>NUCLEOTIDE SEQUENCE [LARGE SCALE GENOMIC DNA]</scope>
    <source>
        <strain evidence="3 4">DSM 18773</strain>
    </source>
</reference>
<dbReference type="HAMAP" id="MF_01448">
    <property type="entry name" value="UPF0473"/>
    <property type="match status" value="1"/>
</dbReference>
<proteinExistence type="inferred from homology"/>
<dbReference type="OrthoDB" id="2086132at2"/>
<accession>A0A316D2U2</accession>
<evidence type="ECO:0000256" key="2">
    <source>
        <dbReference type="HAMAP-Rule" id="MF_01448"/>
    </source>
</evidence>
<protein>
    <recommendedName>
        <fullName evidence="2">UPF0473 protein C7459_12731</fullName>
    </recommendedName>
</protein>
<dbReference type="Pfam" id="PF06949">
    <property type="entry name" value="DUF1292"/>
    <property type="match status" value="1"/>
</dbReference>
<sequence>MSEVETNQVITLTDDSGQEHEFEVLEILELEAKTYTILQPLEGAEEEAIILRLEKDADGNDALVGIEDDEEWEKVAEAYDTLLFEEQGGNDADL</sequence>
<keyword evidence="4" id="KW-1185">Reference proteome</keyword>
<dbReference type="PANTHER" id="PTHR40066:SF1">
    <property type="entry name" value="UPF0473 PROTEIN CBO2561_CLC_2432"/>
    <property type="match status" value="1"/>
</dbReference>
<dbReference type="PANTHER" id="PTHR40066">
    <property type="entry name" value="UPF0473 PROTEIN CBO2561/CLC_2432"/>
    <property type="match status" value="1"/>
</dbReference>
<comment type="similarity">
    <text evidence="1 2">Belongs to the UPF0473 family.</text>
</comment>
<gene>
    <name evidence="3" type="ORF">C7459_12731</name>
</gene>